<dbReference type="AlphaFoldDB" id="A0A1G6YZ96"/>
<gene>
    <name evidence="2" type="ORF">SAMN05444580_10853</name>
</gene>
<evidence type="ECO:0000313" key="3">
    <source>
        <dbReference type="Proteomes" id="UP000199417"/>
    </source>
</evidence>
<protein>
    <submittedName>
        <fullName evidence="2">Uncharacterized protein</fullName>
    </submittedName>
</protein>
<name>A0A1G6YZ96_9NOCA</name>
<dbReference type="RefSeq" id="WP_072845668.1">
    <property type="nucleotide sequence ID" value="NZ_FNAB01000008.1"/>
</dbReference>
<accession>A0A1G6YZ96</accession>
<sequence>MSAPRGGRGLSFGWLALLSLGSAATVLLVATILVAVLRPGPGIGLVIVLAGVVGAIAAMGLVSTRLTRRALDEADDDPGTGPSA</sequence>
<reference evidence="2 3" key="1">
    <citation type="submission" date="2016-10" db="EMBL/GenBank/DDBJ databases">
        <authorList>
            <person name="de Groot N.N."/>
        </authorList>
    </citation>
    <scope>NUCLEOTIDE SEQUENCE [LARGE SCALE GENOMIC DNA]</scope>
    <source>
        <strain evidence="2 3">JCM 11308</strain>
    </source>
</reference>
<keyword evidence="1" id="KW-0472">Membrane</keyword>
<dbReference type="EMBL" id="FNAB01000008">
    <property type="protein sequence ID" value="SDD95814.1"/>
    <property type="molecule type" value="Genomic_DNA"/>
</dbReference>
<feature type="transmembrane region" description="Helical" evidence="1">
    <location>
        <begin position="43"/>
        <end position="62"/>
    </location>
</feature>
<proteinExistence type="predicted"/>
<organism evidence="2 3">
    <name type="scientific">Rhodococcus tukisamuensis</name>
    <dbReference type="NCBI Taxonomy" id="168276"/>
    <lineage>
        <taxon>Bacteria</taxon>
        <taxon>Bacillati</taxon>
        <taxon>Actinomycetota</taxon>
        <taxon>Actinomycetes</taxon>
        <taxon>Mycobacteriales</taxon>
        <taxon>Nocardiaceae</taxon>
        <taxon>Rhodococcus</taxon>
    </lineage>
</organism>
<evidence type="ECO:0000256" key="1">
    <source>
        <dbReference type="SAM" id="Phobius"/>
    </source>
</evidence>
<feature type="transmembrane region" description="Helical" evidence="1">
    <location>
        <begin position="12"/>
        <end position="37"/>
    </location>
</feature>
<keyword evidence="3" id="KW-1185">Reference proteome</keyword>
<dbReference type="Proteomes" id="UP000199417">
    <property type="component" value="Unassembled WGS sequence"/>
</dbReference>
<keyword evidence="1" id="KW-0812">Transmembrane</keyword>
<evidence type="ECO:0000313" key="2">
    <source>
        <dbReference type="EMBL" id="SDD95814.1"/>
    </source>
</evidence>
<keyword evidence="1" id="KW-1133">Transmembrane helix</keyword>
<dbReference type="STRING" id="168276.SAMN05444580_10853"/>